<evidence type="ECO:0000313" key="3">
    <source>
        <dbReference type="EMBL" id="KAK2640835.1"/>
    </source>
</evidence>
<dbReference type="Gene3D" id="3.30.420.10">
    <property type="entry name" value="Ribonuclease H-like superfamily/Ribonuclease H"/>
    <property type="match status" value="1"/>
</dbReference>
<dbReference type="GO" id="GO:0003676">
    <property type="term" value="F:nucleic acid binding"/>
    <property type="evidence" value="ECO:0007669"/>
    <property type="project" value="InterPro"/>
</dbReference>
<dbReference type="InterPro" id="IPR002156">
    <property type="entry name" value="RNaseH_domain"/>
</dbReference>
<dbReference type="InterPro" id="IPR044730">
    <property type="entry name" value="RNase_H-like_dom_plant"/>
</dbReference>
<protein>
    <recommendedName>
        <fullName evidence="5">Reverse transcriptase zinc-binding domain-containing protein</fullName>
    </recommendedName>
</protein>
<dbReference type="SUPFAM" id="SSF53098">
    <property type="entry name" value="Ribonuclease H-like"/>
    <property type="match status" value="1"/>
</dbReference>
<reference evidence="3" key="1">
    <citation type="journal article" date="2023" name="Plant J.">
        <title>Genome sequences and population genomics provide insights into the demographic history, inbreeding, and mutation load of two 'living fossil' tree species of Dipteronia.</title>
        <authorList>
            <person name="Feng Y."/>
            <person name="Comes H.P."/>
            <person name="Chen J."/>
            <person name="Zhu S."/>
            <person name="Lu R."/>
            <person name="Zhang X."/>
            <person name="Li P."/>
            <person name="Qiu J."/>
            <person name="Olsen K.M."/>
            <person name="Qiu Y."/>
        </authorList>
    </citation>
    <scope>NUCLEOTIDE SEQUENCE</scope>
    <source>
        <strain evidence="3">KIB01</strain>
    </source>
</reference>
<evidence type="ECO:0000259" key="2">
    <source>
        <dbReference type="Pfam" id="PF13966"/>
    </source>
</evidence>
<dbReference type="Pfam" id="PF13456">
    <property type="entry name" value="RVT_3"/>
    <property type="match status" value="1"/>
</dbReference>
<dbReference type="InterPro" id="IPR036397">
    <property type="entry name" value="RNaseH_sf"/>
</dbReference>
<dbReference type="Proteomes" id="UP001280121">
    <property type="component" value="Unassembled WGS sequence"/>
</dbReference>
<proteinExistence type="predicted"/>
<name>A0AAD9TRD8_9ROSI</name>
<dbReference type="InterPro" id="IPR026960">
    <property type="entry name" value="RVT-Znf"/>
</dbReference>
<dbReference type="PANTHER" id="PTHR33033:SF118">
    <property type="entry name" value="OS02G0175302 PROTEIN"/>
    <property type="match status" value="1"/>
</dbReference>
<gene>
    <name evidence="3" type="ORF">Ddye_022598</name>
</gene>
<comment type="caution">
    <text evidence="3">The sequence shown here is derived from an EMBL/GenBank/DDBJ whole genome shotgun (WGS) entry which is preliminary data.</text>
</comment>
<evidence type="ECO:0000313" key="4">
    <source>
        <dbReference type="Proteomes" id="UP001280121"/>
    </source>
</evidence>
<accession>A0AAD9TRD8</accession>
<dbReference type="EMBL" id="JANJYI010000007">
    <property type="protein sequence ID" value="KAK2640835.1"/>
    <property type="molecule type" value="Genomic_DNA"/>
</dbReference>
<feature type="domain" description="Reverse transcriptase zinc-binding" evidence="2">
    <location>
        <begin position="18"/>
        <end position="105"/>
    </location>
</feature>
<feature type="domain" description="RNase H type-1" evidence="1">
    <location>
        <begin position="231"/>
        <end position="312"/>
    </location>
</feature>
<dbReference type="PANTHER" id="PTHR33033">
    <property type="entry name" value="POLYNUCLEOTIDYL TRANSFERASE, RIBONUCLEASE H-LIKE SUPERFAMILY PROTEIN-RELATED"/>
    <property type="match status" value="1"/>
</dbReference>
<sequence>MDSIFDSLIWVFDSSGEFSVKSFRKCMEDRNAQGGSVFKEVWLNICPPKIELFVWQLLHGRVLVREVLSRFGIQVCTNLECPFCQSNEESVDHLFLHCKWTWGLWQKCINWWGLSYYAASTLLDWWRGWRNLCTRKKSRRAWMSLFFAVVWSIWEARNQLIFKDIPVDSVRMEDMVRFRVGWWFKHFGGGSLDPLTLILLNIVDRCSEISKKSFFNLQKWISPATNLLKFNVDGSVRSSLGFAGICGVLRNHLGKVLCFFSSYVGVQDVISAEILVIARACDLFGSRPDLVRWRLIIACDSKSVVEWVTSRDIENLKNSSENNNFGTQNARREDWIRKNIFVLHFAYNRYLSILVAELVQEAYDNLLDELFAMINV</sequence>
<dbReference type="AlphaFoldDB" id="A0AAD9TRD8"/>
<evidence type="ECO:0008006" key="5">
    <source>
        <dbReference type="Google" id="ProtNLM"/>
    </source>
</evidence>
<dbReference type="CDD" id="cd06222">
    <property type="entry name" value="RNase_H_like"/>
    <property type="match status" value="1"/>
</dbReference>
<dbReference type="GO" id="GO:0004523">
    <property type="term" value="F:RNA-DNA hybrid ribonuclease activity"/>
    <property type="evidence" value="ECO:0007669"/>
    <property type="project" value="InterPro"/>
</dbReference>
<evidence type="ECO:0000259" key="1">
    <source>
        <dbReference type="Pfam" id="PF13456"/>
    </source>
</evidence>
<dbReference type="Pfam" id="PF13966">
    <property type="entry name" value="zf-RVT"/>
    <property type="match status" value="1"/>
</dbReference>
<dbReference type="InterPro" id="IPR012337">
    <property type="entry name" value="RNaseH-like_sf"/>
</dbReference>
<organism evidence="3 4">
    <name type="scientific">Dipteronia dyeriana</name>
    <dbReference type="NCBI Taxonomy" id="168575"/>
    <lineage>
        <taxon>Eukaryota</taxon>
        <taxon>Viridiplantae</taxon>
        <taxon>Streptophyta</taxon>
        <taxon>Embryophyta</taxon>
        <taxon>Tracheophyta</taxon>
        <taxon>Spermatophyta</taxon>
        <taxon>Magnoliopsida</taxon>
        <taxon>eudicotyledons</taxon>
        <taxon>Gunneridae</taxon>
        <taxon>Pentapetalae</taxon>
        <taxon>rosids</taxon>
        <taxon>malvids</taxon>
        <taxon>Sapindales</taxon>
        <taxon>Sapindaceae</taxon>
        <taxon>Hippocastanoideae</taxon>
        <taxon>Acereae</taxon>
        <taxon>Dipteronia</taxon>
    </lineage>
</organism>
<keyword evidence="4" id="KW-1185">Reference proteome</keyword>